<sequence>MLGVKRKKKSSKKEKTDLTTDLKARLAKKRQAKEARQKLIGLITLSLFLAIMVSIPVGLTAGLKPGIAVAGIIPTFILSYHYPRKALWLFLIYMPFSGTVTYWIGGGNALFQISKDAFYIPALLGLIQECRRKRKPIFVVKELKYTLGLILLFSLVVLVVVNGMNQFLPECSSLSEYDKFLRDANGELILNNGVVITRPCKNGMPFLQGLMGLKVLLGYVPLMFCAFYLIDDKQKLLALGRLLVVIAIICCVLGLAQYWMLKTGRCQGTNHLSGEQLFKPRLDAKCLVGGSLLYSPSQGQIRLPGTFVSPWHWSWFLVGNAAISFTTAFSDPSFFWRNCGLVSMGLVFMNAVICGQRLAFGAVPGIILILMVLTGQIANLKRFIPVAAGLSVVLFVGFSFINPDFVQERIDSFVGRWNNAPPQAFIQEQIAFSAEQQRGFLGNGLGKATNSARIFGETSLVETYHPKLLFEIGYGGLICFMIFITHLTFLTFKAYRSLKDKVLSRFASGFWVFMLIIGYFPYWYPLDTDPVCVYYWLFAGIIFKSVEIDKTEQKKLQEEKAAEAANKKPLKTSRSSPSIA</sequence>
<dbReference type="Proteomes" id="UP000008204">
    <property type="component" value="Chromosome"/>
</dbReference>
<feature type="region of interest" description="Disordered" evidence="1">
    <location>
        <begin position="559"/>
        <end position="580"/>
    </location>
</feature>
<keyword evidence="2" id="KW-0812">Transmembrane</keyword>
<evidence type="ECO:0000313" key="3">
    <source>
        <dbReference type="EMBL" id="ACK66218.1"/>
    </source>
</evidence>
<feature type="transmembrane region" description="Helical" evidence="2">
    <location>
        <begin position="39"/>
        <end position="57"/>
    </location>
</feature>
<feature type="transmembrane region" description="Helical" evidence="2">
    <location>
        <begin position="242"/>
        <end position="261"/>
    </location>
</feature>
<proteinExistence type="predicted"/>
<dbReference type="InterPro" id="IPR049753">
    <property type="entry name" value="EPS_HpsL-like"/>
</dbReference>
<dbReference type="OrthoDB" id="524903at2"/>
<accession>B7K071</accession>
<protein>
    <recommendedName>
        <fullName evidence="5">O-antigen polymerase</fullName>
    </recommendedName>
</protein>
<feature type="transmembrane region" description="Helical" evidence="2">
    <location>
        <begin position="472"/>
        <end position="490"/>
    </location>
</feature>
<evidence type="ECO:0000256" key="1">
    <source>
        <dbReference type="SAM" id="MobiDB-lite"/>
    </source>
</evidence>
<feature type="transmembrane region" description="Helical" evidence="2">
    <location>
        <begin position="87"/>
        <end position="104"/>
    </location>
</feature>
<reference evidence="4" key="1">
    <citation type="journal article" date="2011" name="MBio">
        <title>Novel metabolic attributes of the genus Cyanothece, comprising a group of unicellular nitrogen-fixing Cyanobacteria.</title>
        <authorList>
            <person name="Bandyopadhyay A."/>
            <person name="Elvitigala T."/>
            <person name="Welsh E."/>
            <person name="Stockel J."/>
            <person name="Liberton M."/>
            <person name="Min H."/>
            <person name="Sherman L.A."/>
            <person name="Pakrasi H.B."/>
        </authorList>
    </citation>
    <scope>NUCLEOTIDE SEQUENCE [LARGE SCALE GENOMIC DNA]</scope>
    <source>
        <strain evidence="4">PCC 8801</strain>
    </source>
</reference>
<keyword evidence="2" id="KW-0472">Membrane</keyword>
<feature type="transmembrane region" description="Helical" evidence="2">
    <location>
        <begin position="211"/>
        <end position="230"/>
    </location>
</feature>
<organism evidence="3 4">
    <name type="scientific">Rippkaea orientalis (strain PCC 8801 / RF-1)</name>
    <name type="common">Cyanothece sp. (strain PCC 8801)</name>
    <dbReference type="NCBI Taxonomy" id="41431"/>
    <lineage>
        <taxon>Bacteria</taxon>
        <taxon>Bacillati</taxon>
        <taxon>Cyanobacteriota</taxon>
        <taxon>Cyanophyceae</taxon>
        <taxon>Oscillatoriophycideae</taxon>
        <taxon>Chroococcales</taxon>
        <taxon>Aphanothecaceae</taxon>
        <taxon>Rippkaea</taxon>
        <taxon>Rippkaea orientalis</taxon>
    </lineage>
</organism>
<keyword evidence="2" id="KW-1133">Transmembrane helix</keyword>
<evidence type="ECO:0000256" key="2">
    <source>
        <dbReference type="SAM" id="Phobius"/>
    </source>
</evidence>
<dbReference type="RefSeq" id="WP_012595486.1">
    <property type="nucleotide sequence ID" value="NC_011726.1"/>
</dbReference>
<dbReference type="EMBL" id="CP001287">
    <property type="protein sequence ID" value="ACK66218.1"/>
    <property type="molecule type" value="Genomic_DNA"/>
</dbReference>
<evidence type="ECO:0008006" key="5">
    <source>
        <dbReference type="Google" id="ProtNLM"/>
    </source>
</evidence>
<dbReference type="STRING" id="41431.PCC8801_2190"/>
<gene>
    <name evidence="3" type="ordered locus">PCC8801_2190</name>
</gene>
<keyword evidence="4" id="KW-1185">Reference proteome</keyword>
<evidence type="ECO:0000313" key="4">
    <source>
        <dbReference type="Proteomes" id="UP000008204"/>
    </source>
</evidence>
<name>B7K071_RIPO1</name>
<feature type="transmembrane region" description="Helical" evidence="2">
    <location>
        <begin position="359"/>
        <end position="378"/>
    </location>
</feature>
<dbReference type="KEGG" id="cyp:PCC8801_2190"/>
<dbReference type="NCBIfam" id="NF038300">
    <property type="entry name" value="EPS_HpsL"/>
    <property type="match status" value="1"/>
</dbReference>
<feature type="transmembrane region" description="Helical" evidence="2">
    <location>
        <begin position="110"/>
        <end position="127"/>
    </location>
</feature>
<feature type="transmembrane region" description="Helical" evidence="2">
    <location>
        <begin position="147"/>
        <end position="168"/>
    </location>
</feature>
<feature type="transmembrane region" description="Helical" evidence="2">
    <location>
        <begin position="383"/>
        <end position="401"/>
    </location>
</feature>
<dbReference type="AlphaFoldDB" id="B7K071"/>
<feature type="transmembrane region" description="Helical" evidence="2">
    <location>
        <begin position="502"/>
        <end position="522"/>
    </location>
</feature>
<feature type="transmembrane region" description="Helical" evidence="2">
    <location>
        <begin position="63"/>
        <end position="80"/>
    </location>
</feature>
<dbReference type="HOGENOM" id="CLU_502190_0_0_3"/>
<dbReference type="eggNOG" id="COG3307">
    <property type="taxonomic scope" value="Bacteria"/>
</dbReference>